<dbReference type="EMBL" id="VLJN01000034">
    <property type="protein sequence ID" value="TWG81787.1"/>
    <property type="molecule type" value="Genomic_DNA"/>
</dbReference>
<protein>
    <recommendedName>
        <fullName evidence="3">Phasin protein</fullName>
    </recommendedName>
</protein>
<accession>A0A562B9C9</accession>
<evidence type="ECO:0008006" key="3">
    <source>
        <dbReference type="Google" id="ProtNLM"/>
    </source>
</evidence>
<evidence type="ECO:0000313" key="1">
    <source>
        <dbReference type="EMBL" id="TWG81787.1"/>
    </source>
</evidence>
<dbReference type="AlphaFoldDB" id="A0A562B9C9"/>
<organism evidence="1 2">
    <name type="scientific">Cupriavidus gilardii J11</name>
    <dbReference type="NCBI Taxonomy" id="936133"/>
    <lineage>
        <taxon>Bacteria</taxon>
        <taxon>Pseudomonadati</taxon>
        <taxon>Pseudomonadota</taxon>
        <taxon>Betaproteobacteria</taxon>
        <taxon>Burkholderiales</taxon>
        <taxon>Burkholderiaceae</taxon>
        <taxon>Cupriavidus</taxon>
    </lineage>
</organism>
<proteinExistence type="predicted"/>
<reference evidence="1 2" key="1">
    <citation type="submission" date="2019-07" db="EMBL/GenBank/DDBJ databases">
        <title>Genome sequencing of lignin-degrading bacterial isolates.</title>
        <authorList>
            <person name="Gladden J."/>
        </authorList>
    </citation>
    <scope>NUCLEOTIDE SEQUENCE [LARGE SCALE GENOMIC DNA]</scope>
    <source>
        <strain evidence="1 2">J11</strain>
    </source>
</reference>
<name>A0A562B9C9_9BURK</name>
<sequence length="144" mass="15635">MKTKPTATPAQPVTDVTPTAIVSTDGTALTSDAPASAPAQLIESYMELGSLAWKYYGSLLDQTGFQWAAWWLKWDPEERLAQQISAPVPGMSTALELGKTFYETGADMQARWLDAWQRFFTMTPYQSGLHGDTGGALQAAATVE</sequence>
<keyword evidence="2" id="KW-1185">Reference proteome</keyword>
<dbReference type="Proteomes" id="UP000318141">
    <property type="component" value="Unassembled WGS sequence"/>
</dbReference>
<evidence type="ECO:0000313" key="2">
    <source>
        <dbReference type="Proteomes" id="UP000318141"/>
    </source>
</evidence>
<gene>
    <name evidence="1" type="ORF">L602_000400001060</name>
</gene>
<comment type="caution">
    <text evidence="1">The sequence shown here is derived from an EMBL/GenBank/DDBJ whole genome shotgun (WGS) entry which is preliminary data.</text>
</comment>
<dbReference type="OrthoDB" id="8963703at2"/>